<accession>A0ABM9A866</accession>
<dbReference type="InterPro" id="IPR007813">
    <property type="entry name" value="PilN"/>
</dbReference>
<dbReference type="Proteomes" id="UP000838748">
    <property type="component" value="Unassembled WGS sequence"/>
</dbReference>
<sequence length="182" mass="20860">MRSINLLPWRERIAKTNRQQLLVSGLVGVAVALVSLFFASSNLQRQLQIQQSRNSYLTSQIQRFEHSSKNLSIFKNQLKYLNEKNTAYSEFEKQRNLPVLLMNLLSNIASRELYFEKIIASNVQIEISGASVSHNGVASLLDRMKAIPIIREWKVRSVSKSLSVKIKETYSFHISVYLTQGE</sequence>
<evidence type="ECO:0008006" key="4">
    <source>
        <dbReference type="Google" id="ProtNLM"/>
    </source>
</evidence>
<gene>
    <name evidence="2" type="ORF">VMF7928_03742</name>
</gene>
<comment type="caution">
    <text evidence="2">The sequence shown here is derived from an EMBL/GenBank/DDBJ whole genome shotgun (WGS) entry which is preliminary data.</text>
</comment>
<proteinExistence type="predicted"/>
<evidence type="ECO:0000256" key="1">
    <source>
        <dbReference type="SAM" id="Phobius"/>
    </source>
</evidence>
<feature type="transmembrane region" description="Helical" evidence="1">
    <location>
        <begin position="21"/>
        <end position="39"/>
    </location>
</feature>
<reference evidence="2" key="1">
    <citation type="submission" date="2021-11" db="EMBL/GenBank/DDBJ databases">
        <authorList>
            <person name="Rodrigo-Torres L."/>
            <person name="Arahal R. D."/>
            <person name="Lucena T."/>
        </authorList>
    </citation>
    <scope>NUCLEOTIDE SEQUENCE</scope>
    <source>
        <strain evidence="2">CECT 7928</strain>
    </source>
</reference>
<evidence type="ECO:0000313" key="3">
    <source>
        <dbReference type="Proteomes" id="UP000838748"/>
    </source>
</evidence>
<keyword evidence="1" id="KW-1133">Transmembrane helix</keyword>
<keyword evidence="3" id="KW-1185">Reference proteome</keyword>
<evidence type="ECO:0000313" key="2">
    <source>
        <dbReference type="EMBL" id="CAH0541676.1"/>
    </source>
</evidence>
<keyword evidence="1" id="KW-0812">Transmembrane</keyword>
<keyword evidence="1" id="KW-0472">Membrane</keyword>
<protein>
    <recommendedName>
        <fullName evidence="4">Fimbrial assembly protein (PilN)</fullName>
    </recommendedName>
</protein>
<organism evidence="2 3">
    <name type="scientific">Vibrio marisflavi CECT 7928</name>
    <dbReference type="NCBI Taxonomy" id="634439"/>
    <lineage>
        <taxon>Bacteria</taxon>
        <taxon>Pseudomonadati</taxon>
        <taxon>Pseudomonadota</taxon>
        <taxon>Gammaproteobacteria</taxon>
        <taxon>Vibrionales</taxon>
        <taxon>Vibrionaceae</taxon>
        <taxon>Vibrio</taxon>
    </lineage>
</organism>
<dbReference type="PANTHER" id="PTHR40278">
    <property type="entry name" value="DNA UTILIZATION PROTEIN HOFN"/>
    <property type="match status" value="1"/>
</dbReference>
<dbReference type="RefSeq" id="WP_237363193.1">
    <property type="nucleotide sequence ID" value="NZ_CAKLDM010000002.1"/>
</dbReference>
<dbReference type="InterPro" id="IPR052534">
    <property type="entry name" value="Extracell_DNA_Util/SecSys_Comp"/>
</dbReference>
<dbReference type="PANTHER" id="PTHR40278:SF2">
    <property type="entry name" value="TYPE IV PILUS INNER MEMBRANE COMPONENT PILN"/>
    <property type="match status" value="1"/>
</dbReference>
<dbReference type="Pfam" id="PF05137">
    <property type="entry name" value="PilN"/>
    <property type="match status" value="1"/>
</dbReference>
<dbReference type="EMBL" id="CAKLDM010000002">
    <property type="protein sequence ID" value="CAH0541676.1"/>
    <property type="molecule type" value="Genomic_DNA"/>
</dbReference>
<name>A0ABM9A866_9VIBR</name>